<protein>
    <submittedName>
        <fullName evidence="1">Uncharacterized protein</fullName>
    </submittedName>
</protein>
<reference evidence="1" key="1">
    <citation type="submission" date="2020-09" db="EMBL/GenBank/DDBJ databases">
        <title>Genome-Enabled Discovery of Anthraquinone Biosynthesis in Senna tora.</title>
        <authorList>
            <person name="Kang S.-H."/>
            <person name="Pandey R.P."/>
            <person name="Lee C.-M."/>
            <person name="Sim J.-S."/>
            <person name="Jeong J.-T."/>
            <person name="Choi B.-S."/>
            <person name="Jung M."/>
            <person name="Ginzburg D."/>
            <person name="Zhao K."/>
            <person name="Won S.Y."/>
            <person name="Oh T.-J."/>
            <person name="Yu Y."/>
            <person name="Kim N.-H."/>
            <person name="Lee O.R."/>
            <person name="Lee T.-H."/>
            <person name="Bashyal P."/>
            <person name="Kim T.-S."/>
            <person name="Lee W.-H."/>
            <person name="Kawkins C."/>
            <person name="Kim C.-K."/>
            <person name="Kim J.S."/>
            <person name="Ahn B.O."/>
            <person name="Rhee S.Y."/>
            <person name="Sohng J.K."/>
        </authorList>
    </citation>
    <scope>NUCLEOTIDE SEQUENCE</scope>
    <source>
        <tissue evidence="1">Leaf</tissue>
    </source>
</reference>
<dbReference type="AlphaFoldDB" id="A0A834X593"/>
<keyword evidence="2" id="KW-1185">Reference proteome</keyword>
<evidence type="ECO:0000313" key="1">
    <source>
        <dbReference type="EMBL" id="KAF7838461.1"/>
    </source>
</evidence>
<dbReference type="Proteomes" id="UP000634136">
    <property type="component" value="Unassembled WGS sequence"/>
</dbReference>
<name>A0A834X593_9FABA</name>
<accession>A0A834X593</accession>
<comment type="caution">
    <text evidence="1">The sequence shown here is derived from an EMBL/GenBank/DDBJ whole genome shotgun (WGS) entry which is preliminary data.</text>
</comment>
<organism evidence="1 2">
    <name type="scientific">Senna tora</name>
    <dbReference type="NCBI Taxonomy" id="362788"/>
    <lineage>
        <taxon>Eukaryota</taxon>
        <taxon>Viridiplantae</taxon>
        <taxon>Streptophyta</taxon>
        <taxon>Embryophyta</taxon>
        <taxon>Tracheophyta</taxon>
        <taxon>Spermatophyta</taxon>
        <taxon>Magnoliopsida</taxon>
        <taxon>eudicotyledons</taxon>
        <taxon>Gunneridae</taxon>
        <taxon>Pentapetalae</taxon>
        <taxon>rosids</taxon>
        <taxon>fabids</taxon>
        <taxon>Fabales</taxon>
        <taxon>Fabaceae</taxon>
        <taxon>Caesalpinioideae</taxon>
        <taxon>Cassia clade</taxon>
        <taxon>Senna</taxon>
    </lineage>
</organism>
<sequence>MKIWTEVSVVTTSSSILIRPINEWLLYTISLSRI</sequence>
<gene>
    <name evidence="1" type="ORF">G2W53_006943</name>
</gene>
<evidence type="ECO:0000313" key="2">
    <source>
        <dbReference type="Proteomes" id="UP000634136"/>
    </source>
</evidence>
<proteinExistence type="predicted"/>
<dbReference type="EMBL" id="JAAIUW010000003">
    <property type="protein sequence ID" value="KAF7838461.1"/>
    <property type="molecule type" value="Genomic_DNA"/>
</dbReference>